<proteinExistence type="predicted"/>
<dbReference type="HOGENOM" id="CLU_3341218_0_0_4"/>
<protein>
    <submittedName>
        <fullName evidence="1">Uncharacterized protein</fullName>
    </submittedName>
</protein>
<keyword evidence="2" id="KW-1185">Reference proteome</keyword>
<sequence>MQKFKKILRGIVMAALFIAPLAASTGASASVIGWWYK</sequence>
<accession>R4WHP2</accession>
<organism evidence="1 2">
    <name type="scientific">Caballeronia insecticola</name>
    <dbReference type="NCBI Taxonomy" id="758793"/>
    <lineage>
        <taxon>Bacteria</taxon>
        <taxon>Pseudomonadati</taxon>
        <taxon>Pseudomonadota</taxon>
        <taxon>Betaproteobacteria</taxon>
        <taxon>Burkholderiales</taxon>
        <taxon>Burkholderiaceae</taxon>
        <taxon>Caballeronia</taxon>
    </lineage>
</organism>
<reference evidence="1 2" key="2">
    <citation type="journal article" date="2018" name="Int. J. Syst. Evol. Microbiol.">
        <title>Burkholderia insecticola sp. nov., a gut symbiotic bacterium of the bean bug Riptortus pedestris.</title>
        <authorList>
            <person name="Takeshita K."/>
            <person name="Tamaki H."/>
            <person name="Ohbayashi T."/>
            <person name="Meng X.-Y."/>
            <person name="Sone T."/>
            <person name="Mitani Y."/>
            <person name="Peeters C."/>
            <person name="Kikuchi Y."/>
            <person name="Vandamme P."/>
        </authorList>
    </citation>
    <scope>NUCLEOTIDE SEQUENCE [LARGE SCALE GENOMIC DNA]</scope>
    <source>
        <strain evidence="1">RPE64</strain>
    </source>
</reference>
<dbReference type="EMBL" id="AP013058">
    <property type="protein sequence ID" value="BAN23664.1"/>
    <property type="molecule type" value="Genomic_DNA"/>
</dbReference>
<dbReference type="Proteomes" id="UP000013966">
    <property type="component" value="Chromosome 1"/>
</dbReference>
<gene>
    <name evidence="1" type="ORF">BRPE64_ACDS19100</name>
</gene>
<evidence type="ECO:0000313" key="2">
    <source>
        <dbReference type="Proteomes" id="UP000013966"/>
    </source>
</evidence>
<dbReference type="AlphaFoldDB" id="R4WHP2"/>
<reference evidence="1 2" key="1">
    <citation type="journal article" date="2013" name="Genome Announc.">
        <title>Complete Genome Sequence of Burkholderia sp. Strain RPE64, Bacterial Symbiont of the Bean Bug Riptortus pedestris.</title>
        <authorList>
            <person name="Shibata T.F."/>
            <person name="Maeda T."/>
            <person name="Nikoh N."/>
            <person name="Yamaguchi K."/>
            <person name="Oshima K."/>
            <person name="Hattori M."/>
            <person name="Nishiyama T."/>
            <person name="Hasebe M."/>
            <person name="Fukatsu T."/>
            <person name="Kikuchi Y."/>
            <person name="Shigenobu S."/>
        </authorList>
    </citation>
    <scope>NUCLEOTIDE SEQUENCE [LARGE SCALE GENOMIC DNA]</scope>
</reference>
<dbReference type="KEGG" id="buo:BRPE64_ACDS19100"/>
<name>R4WHP2_9BURK</name>
<evidence type="ECO:0000313" key="1">
    <source>
        <dbReference type="EMBL" id="BAN23664.1"/>
    </source>
</evidence>
<dbReference type="PATRIC" id="fig|758793.3.peg.1914"/>